<sequence length="176" mass="19601">MPVERTLLRAEEDLRAGRTALARQRIRGLVASMPERLDLRERLAQVYRAEGDLAQAGRWSYLSEYRYPAEEAAFGRLCGGDPLRMMRALSWCAAEDDAATETARGRLRSLRAEAEMRAGGPVDWADPRYPAPPRGWLDRLATPILIFVGGVWLVAIIPGAAEGIRAVIDWIADRIS</sequence>
<evidence type="ECO:0000313" key="2">
    <source>
        <dbReference type="EMBL" id="MFC4554174.1"/>
    </source>
</evidence>
<proteinExistence type="predicted"/>
<evidence type="ECO:0000256" key="1">
    <source>
        <dbReference type="SAM" id="Phobius"/>
    </source>
</evidence>
<gene>
    <name evidence="2" type="ORF">ACFO3F_02845</name>
</gene>
<keyword evidence="1" id="KW-1133">Transmembrane helix</keyword>
<dbReference type="EMBL" id="JBHSGF010000002">
    <property type="protein sequence ID" value="MFC4554174.1"/>
    <property type="molecule type" value="Genomic_DNA"/>
</dbReference>
<protein>
    <submittedName>
        <fullName evidence="2">DUF6584 family protein</fullName>
    </submittedName>
</protein>
<comment type="caution">
    <text evidence="2">The sequence shown here is derived from an EMBL/GenBank/DDBJ whole genome shotgun (WGS) entry which is preliminary data.</text>
</comment>
<dbReference type="RefSeq" id="WP_122824717.1">
    <property type="nucleotide sequence ID" value="NZ_CP033325.1"/>
</dbReference>
<dbReference type="InterPro" id="IPR046491">
    <property type="entry name" value="DUF6584"/>
</dbReference>
<accession>A0ABV9D639</accession>
<keyword evidence="1" id="KW-0472">Membrane</keyword>
<feature type="transmembrane region" description="Helical" evidence="1">
    <location>
        <begin position="140"/>
        <end position="161"/>
    </location>
</feature>
<organism evidence="2 3">
    <name type="scientific">Georgenia faecalis</name>
    <dbReference type="NCBI Taxonomy" id="2483799"/>
    <lineage>
        <taxon>Bacteria</taxon>
        <taxon>Bacillati</taxon>
        <taxon>Actinomycetota</taxon>
        <taxon>Actinomycetes</taxon>
        <taxon>Micrococcales</taxon>
        <taxon>Bogoriellaceae</taxon>
        <taxon>Georgenia</taxon>
    </lineage>
</organism>
<keyword evidence="3" id="KW-1185">Reference proteome</keyword>
<name>A0ABV9D639_9MICO</name>
<reference evidence="3" key="1">
    <citation type="journal article" date="2019" name="Int. J. Syst. Evol. Microbiol.">
        <title>The Global Catalogue of Microorganisms (GCM) 10K type strain sequencing project: providing services to taxonomists for standard genome sequencing and annotation.</title>
        <authorList>
            <consortium name="The Broad Institute Genomics Platform"/>
            <consortium name="The Broad Institute Genome Sequencing Center for Infectious Disease"/>
            <person name="Wu L."/>
            <person name="Ma J."/>
        </authorList>
    </citation>
    <scope>NUCLEOTIDE SEQUENCE [LARGE SCALE GENOMIC DNA]</scope>
    <source>
        <strain evidence="3">JCM 3369</strain>
    </source>
</reference>
<evidence type="ECO:0000313" key="3">
    <source>
        <dbReference type="Proteomes" id="UP001595955"/>
    </source>
</evidence>
<dbReference type="Proteomes" id="UP001595955">
    <property type="component" value="Unassembled WGS sequence"/>
</dbReference>
<keyword evidence="1" id="KW-0812">Transmembrane</keyword>
<dbReference type="Pfam" id="PF20225">
    <property type="entry name" value="DUF6584"/>
    <property type="match status" value="1"/>
</dbReference>